<name>A0AAD1XDC7_EUPCR</name>
<protein>
    <submittedName>
        <fullName evidence="1">Uncharacterized protein</fullName>
    </submittedName>
</protein>
<evidence type="ECO:0000313" key="2">
    <source>
        <dbReference type="Proteomes" id="UP001295684"/>
    </source>
</evidence>
<dbReference type="AlphaFoldDB" id="A0AAD1XDC7"/>
<reference evidence="1" key="1">
    <citation type="submission" date="2023-07" db="EMBL/GenBank/DDBJ databases">
        <authorList>
            <consortium name="AG Swart"/>
            <person name="Singh M."/>
            <person name="Singh A."/>
            <person name="Seah K."/>
            <person name="Emmerich C."/>
        </authorList>
    </citation>
    <scope>NUCLEOTIDE SEQUENCE</scope>
    <source>
        <strain evidence="1">DP1</strain>
    </source>
</reference>
<accession>A0AAD1XDC7</accession>
<gene>
    <name evidence="1" type="ORF">ECRASSUSDP1_LOCUS8981</name>
</gene>
<dbReference type="Proteomes" id="UP001295684">
    <property type="component" value="Unassembled WGS sequence"/>
</dbReference>
<proteinExistence type="predicted"/>
<evidence type="ECO:0000313" key="1">
    <source>
        <dbReference type="EMBL" id="CAI2367693.1"/>
    </source>
</evidence>
<comment type="caution">
    <text evidence="1">The sequence shown here is derived from an EMBL/GenBank/DDBJ whole genome shotgun (WGS) entry which is preliminary data.</text>
</comment>
<sequence>MDIQKSPKDSKSLLHEEDHALIKIDKDIASNEQSVNTKIIETYFHKCIESVEEKPLIYNLYFTCGANSNPSKLKYLHKINITAKNLKIYAFGIKGRNFLFKRFLENLKCTLIGNIFLGIQREVKGNLKFYIRNICSILSTKAMNFTIAGFKINHPTFCRIVGSCYSVRELQFINCQIEAKDLSPLASTNLSIENLMFIKTDIDQEEEDDEDCHGFIERIASPELKLDIGEVCFSKTKSVFSFCKPPTKEEYSIGEVNILIY</sequence>
<dbReference type="EMBL" id="CAMPGE010008810">
    <property type="protein sequence ID" value="CAI2367693.1"/>
    <property type="molecule type" value="Genomic_DNA"/>
</dbReference>
<keyword evidence="2" id="KW-1185">Reference proteome</keyword>
<organism evidence="1 2">
    <name type="scientific">Euplotes crassus</name>
    <dbReference type="NCBI Taxonomy" id="5936"/>
    <lineage>
        <taxon>Eukaryota</taxon>
        <taxon>Sar</taxon>
        <taxon>Alveolata</taxon>
        <taxon>Ciliophora</taxon>
        <taxon>Intramacronucleata</taxon>
        <taxon>Spirotrichea</taxon>
        <taxon>Hypotrichia</taxon>
        <taxon>Euplotida</taxon>
        <taxon>Euplotidae</taxon>
        <taxon>Moneuplotes</taxon>
    </lineage>
</organism>